<evidence type="ECO:0000256" key="5">
    <source>
        <dbReference type="ARBA" id="ARBA00023136"/>
    </source>
</evidence>
<feature type="domain" description="GtrA/DPMS transmembrane" evidence="8">
    <location>
        <begin position="49"/>
        <end position="166"/>
    </location>
</feature>
<dbReference type="GO" id="GO:0005886">
    <property type="term" value="C:plasma membrane"/>
    <property type="evidence" value="ECO:0007669"/>
    <property type="project" value="TreeGrafter"/>
</dbReference>
<accession>A0A919FRP2</accession>
<dbReference type="EMBL" id="BNBO01000015">
    <property type="protein sequence ID" value="GHH71195.1"/>
    <property type="molecule type" value="Genomic_DNA"/>
</dbReference>
<evidence type="ECO:0000256" key="6">
    <source>
        <dbReference type="SAM" id="MobiDB-lite"/>
    </source>
</evidence>
<proteinExistence type="inferred from homology"/>
<dbReference type="PANTHER" id="PTHR38459:SF1">
    <property type="entry name" value="PROPHAGE BACTOPRENOL-LINKED GLUCOSE TRANSLOCASE HOMOLOG"/>
    <property type="match status" value="1"/>
</dbReference>
<evidence type="ECO:0000313" key="10">
    <source>
        <dbReference type="Proteomes" id="UP000617734"/>
    </source>
</evidence>
<comment type="similarity">
    <text evidence="2">Belongs to the GtrA family.</text>
</comment>
<dbReference type="PANTHER" id="PTHR38459">
    <property type="entry name" value="PROPHAGE BACTOPRENOL-LINKED GLUCOSE TRANSLOCASE HOMOLOG"/>
    <property type="match status" value="1"/>
</dbReference>
<keyword evidence="3 7" id="KW-0812">Transmembrane</keyword>
<dbReference type="InterPro" id="IPR007267">
    <property type="entry name" value="GtrA_DPMS_TM"/>
</dbReference>
<feature type="compositionally biased region" description="Low complexity" evidence="6">
    <location>
        <begin position="12"/>
        <end position="38"/>
    </location>
</feature>
<keyword evidence="5 7" id="KW-0472">Membrane</keyword>
<evidence type="ECO:0000256" key="1">
    <source>
        <dbReference type="ARBA" id="ARBA00004141"/>
    </source>
</evidence>
<comment type="caution">
    <text evidence="9">The sequence shown here is derived from an EMBL/GenBank/DDBJ whole genome shotgun (WGS) entry which is preliminary data.</text>
</comment>
<evidence type="ECO:0000259" key="8">
    <source>
        <dbReference type="Pfam" id="PF04138"/>
    </source>
</evidence>
<dbReference type="AlphaFoldDB" id="A0A919FRP2"/>
<evidence type="ECO:0000256" key="3">
    <source>
        <dbReference type="ARBA" id="ARBA00022692"/>
    </source>
</evidence>
<evidence type="ECO:0000313" key="9">
    <source>
        <dbReference type="EMBL" id="GHH71195.1"/>
    </source>
</evidence>
<feature type="region of interest" description="Disordered" evidence="6">
    <location>
        <begin position="1"/>
        <end position="38"/>
    </location>
</feature>
<evidence type="ECO:0000256" key="2">
    <source>
        <dbReference type="ARBA" id="ARBA00009399"/>
    </source>
</evidence>
<feature type="compositionally biased region" description="Basic and acidic residues" evidence="6">
    <location>
        <begin position="1"/>
        <end position="11"/>
    </location>
</feature>
<feature type="transmembrane region" description="Helical" evidence="7">
    <location>
        <begin position="48"/>
        <end position="68"/>
    </location>
</feature>
<keyword evidence="10" id="KW-1185">Reference proteome</keyword>
<sequence>MPSDSDHDDTPRAAAPTTARPTTAGAAPPAGTGGPAAKRPGAVRQLPVFAVVGVVSTLAYLGLYVALSPAVGDRTANLIALLVTAVANTAANRRFTFKVRGSAGAARHQVQGLVAFVAGLVLSDGALELVARVAPDASATVKVGALIAANAAATLLRFVLLRLWVFREPADR</sequence>
<gene>
    <name evidence="9" type="ORF">GCM10018781_32060</name>
</gene>
<protein>
    <recommendedName>
        <fullName evidence="8">GtrA/DPMS transmembrane domain-containing protein</fullName>
    </recommendedName>
</protein>
<feature type="transmembrane region" description="Helical" evidence="7">
    <location>
        <begin position="112"/>
        <end position="131"/>
    </location>
</feature>
<dbReference type="Pfam" id="PF04138">
    <property type="entry name" value="GtrA_DPMS_TM"/>
    <property type="match status" value="1"/>
</dbReference>
<dbReference type="InterPro" id="IPR051401">
    <property type="entry name" value="GtrA_CellWall_Glycosyl"/>
</dbReference>
<organism evidence="9 10">
    <name type="scientific">Kitasatospora indigofera</name>
    <dbReference type="NCBI Taxonomy" id="67307"/>
    <lineage>
        <taxon>Bacteria</taxon>
        <taxon>Bacillati</taxon>
        <taxon>Actinomycetota</taxon>
        <taxon>Actinomycetes</taxon>
        <taxon>Kitasatosporales</taxon>
        <taxon>Streptomycetaceae</taxon>
        <taxon>Kitasatospora</taxon>
    </lineage>
</organism>
<reference evidence="9" key="2">
    <citation type="submission" date="2020-09" db="EMBL/GenBank/DDBJ databases">
        <authorList>
            <person name="Sun Q."/>
            <person name="Ohkuma M."/>
        </authorList>
    </citation>
    <scope>NUCLEOTIDE SEQUENCE</scope>
    <source>
        <strain evidence="9">JCM 4646</strain>
    </source>
</reference>
<evidence type="ECO:0000256" key="7">
    <source>
        <dbReference type="SAM" id="Phobius"/>
    </source>
</evidence>
<feature type="transmembrane region" description="Helical" evidence="7">
    <location>
        <begin position="143"/>
        <end position="165"/>
    </location>
</feature>
<comment type="subcellular location">
    <subcellularLocation>
        <location evidence="1">Membrane</location>
        <topology evidence="1">Multi-pass membrane protein</topology>
    </subcellularLocation>
</comment>
<keyword evidence="4 7" id="KW-1133">Transmembrane helix</keyword>
<evidence type="ECO:0000256" key="4">
    <source>
        <dbReference type="ARBA" id="ARBA00022989"/>
    </source>
</evidence>
<dbReference type="GO" id="GO:0000271">
    <property type="term" value="P:polysaccharide biosynthetic process"/>
    <property type="evidence" value="ECO:0007669"/>
    <property type="project" value="InterPro"/>
</dbReference>
<dbReference type="Proteomes" id="UP000617734">
    <property type="component" value="Unassembled WGS sequence"/>
</dbReference>
<reference evidence="9" key="1">
    <citation type="journal article" date="2014" name="Int. J. Syst. Evol. Microbiol.">
        <title>Complete genome sequence of Corynebacterium casei LMG S-19264T (=DSM 44701T), isolated from a smear-ripened cheese.</title>
        <authorList>
            <consortium name="US DOE Joint Genome Institute (JGI-PGF)"/>
            <person name="Walter F."/>
            <person name="Albersmeier A."/>
            <person name="Kalinowski J."/>
            <person name="Ruckert C."/>
        </authorList>
    </citation>
    <scope>NUCLEOTIDE SEQUENCE</scope>
    <source>
        <strain evidence="9">JCM 4646</strain>
    </source>
</reference>
<feature type="transmembrane region" description="Helical" evidence="7">
    <location>
        <begin position="74"/>
        <end position="91"/>
    </location>
</feature>
<name>A0A919FRP2_9ACTN</name>